<dbReference type="Pfam" id="PF00786">
    <property type="entry name" value="PBD"/>
    <property type="match status" value="1"/>
</dbReference>
<proteinExistence type="predicted"/>
<dbReference type="PANTHER" id="PTHR46931">
    <property type="entry name" value="CRIB DOMAIN-CONTAINING PROTEIN RIC2"/>
    <property type="match status" value="1"/>
</dbReference>
<dbReference type="InterPro" id="IPR036936">
    <property type="entry name" value="CRIB_dom_sf"/>
</dbReference>
<dbReference type="Proteomes" id="UP001454036">
    <property type="component" value="Unassembled WGS sequence"/>
</dbReference>
<sequence>MGCISQSSVAVGPKETKKQRVAELTNQDNKSRRKGEEKVDEIKRRMLRAALQFPKLMRSKTLSQLFVHKGEIEEIEVEMEIGNPTDVKHVTHIGWDGSTSINPVMGWENLKAPELLSFPSISLKQFELTTTMSAQAEGVQDSTTISVL</sequence>
<gene>
    <name evidence="3" type="ORF">LIER_42106</name>
</gene>
<comment type="caution">
    <text evidence="3">The sequence shown here is derived from an EMBL/GenBank/DDBJ whole genome shotgun (WGS) entry which is preliminary data.</text>
</comment>
<evidence type="ECO:0000313" key="4">
    <source>
        <dbReference type="Proteomes" id="UP001454036"/>
    </source>
</evidence>
<dbReference type="AlphaFoldDB" id="A0AAV3RLC9"/>
<organism evidence="3 4">
    <name type="scientific">Lithospermum erythrorhizon</name>
    <name type="common">Purple gromwell</name>
    <name type="synonym">Lithospermum officinale var. erythrorhizon</name>
    <dbReference type="NCBI Taxonomy" id="34254"/>
    <lineage>
        <taxon>Eukaryota</taxon>
        <taxon>Viridiplantae</taxon>
        <taxon>Streptophyta</taxon>
        <taxon>Embryophyta</taxon>
        <taxon>Tracheophyta</taxon>
        <taxon>Spermatophyta</taxon>
        <taxon>Magnoliopsida</taxon>
        <taxon>eudicotyledons</taxon>
        <taxon>Gunneridae</taxon>
        <taxon>Pentapetalae</taxon>
        <taxon>asterids</taxon>
        <taxon>lamiids</taxon>
        <taxon>Boraginales</taxon>
        <taxon>Boraginaceae</taxon>
        <taxon>Boraginoideae</taxon>
        <taxon>Lithospermeae</taxon>
        <taxon>Lithospermum</taxon>
    </lineage>
</organism>
<feature type="region of interest" description="Disordered" evidence="1">
    <location>
        <begin position="1"/>
        <end position="39"/>
    </location>
</feature>
<dbReference type="InterPro" id="IPR044509">
    <property type="entry name" value="RIC2/4"/>
</dbReference>
<protein>
    <recommendedName>
        <fullName evidence="2">CRIB domain-containing protein</fullName>
    </recommendedName>
</protein>
<dbReference type="CDD" id="cd00132">
    <property type="entry name" value="CRIB"/>
    <property type="match status" value="1"/>
</dbReference>
<dbReference type="EMBL" id="BAABME010028123">
    <property type="protein sequence ID" value="GAA0176610.1"/>
    <property type="molecule type" value="Genomic_DNA"/>
</dbReference>
<dbReference type="PANTHER" id="PTHR46931:SF14">
    <property type="entry name" value="CRIB DOMAIN-CONTAINING PROTEIN RIC2"/>
    <property type="match status" value="1"/>
</dbReference>
<name>A0AAV3RLC9_LITER</name>
<dbReference type="Gene3D" id="3.90.810.10">
    <property type="entry name" value="CRIB domain"/>
    <property type="match status" value="1"/>
</dbReference>
<evidence type="ECO:0000256" key="1">
    <source>
        <dbReference type="SAM" id="MobiDB-lite"/>
    </source>
</evidence>
<evidence type="ECO:0000313" key="3">
    <source>
        <dbReference type="EMBL" id="GAA0176610.1"/>
    </source>
</evidence>
<accession>A0AAV3RLC9</accession>
<dbReference type="InterPro" id="IPR000095">
    <property type="entry name" value="CRIB_dom"/>
</dbReference>
<keyword evidence="4" id="KW-1185">Reference proteome</keyword>
<dbReference type="PROSITE" id="PS50108">
    <property type="entry name" value="CRIB"/>
    <property type="match status" value="1"/>
</dbReference>
<dbReference type="SMART" id="SM00285">
    <property type="entry name" value="PBD"/>
    <property type="match status" value="1"/>
</dbReference>
<reference evidence="3 4" key="1">
    <citation type="submission" date="2024-01" db="EMBL/GenBank/DDBJ databases">
        <title>The complete chloroplast genome sequence of Lithospermum erythrorhizon: insights into the phylogenetic relationship among Boraginaceae species and the maternal lineages of purple gromwells.</title>
        <authorList>
            <person name="Okada T."/>
            <person name="Watanabe K."/>
        </authorList>
    </citation>
    <scope>NUCLEOTIDE SEQUENCE [LARGE SCALE GENOMIC DNA]</scope>
</reference>
<feature type="domain" description="CRIB" evidence="2">
    <location>
        <begin position="81"/>
        <end position="94"/>
    </location>
</feature>
<evidence type="ECO:0000259" key="2">
    <source>
        <dbReference type="PROSITE" id="PS50108"/>
    </source>
</evidence>